<dbReference type="AlphaFoldDB" id="A0A1L3SMJ5"/>
<feature type="domain" description="Terminase large subunit GpA endonuclease" evidence="2">
    <location>
        <begin position="300"/>
        <end position="597"/>
    </location>
</feature>
<evidence type="ECO:0000313" key="3">
    <source>
        <dbReference type="EMBL" id="APH70629.1"/>
    </source>
</evidence>
<reference evidence="4" key="1">
    <citation type="submission" date="2016-11" db="EMBL/GenBank/DDBJ databases">
        <title>Mesorhizobium oceanicum sp. nov., isolated from deep seawater in South China Sea.</title>
        <authorList>
            <person name="Fu G.-Y."/>
        </authorList>
    </citation>
    <scope>NUCLEOTIDE SEQUENCE [LARGE SCALE GENOMIC DNA]</scope>
    <source>
        <strain evidence="4">B7</strain>
    </source>
</reference>
<evidence type="ECO:0000259" key="2">
    <source>
        <dbReference type="Pfam" id="PF20454"/>
    </source>
</evidence>
<dbReference type="InterPro" id="IPR046453">
    <property type="entry name" value="GpA_ATPase"/>
</dbReference>
<dbReference type="InterPro" id="IPR027417">
    <property type="entry name" value="P-loop_NTPase"/>
</dbReference>
<dbReference type="Proteomes" id="UP000182840">
    <property type="component" value="Chromosome"/>
</dbReference>
<dbReference type="Pfam" id="PF05876">
    <property type="entry name" value="GpA_ATPase"/>
    <property type="match status" value="1"/>
</dbReference>
<dbReference type="GO" id="GO:0016887">
    <property type="term" value="F:ATP hydrolysis activity"/>
    <property type="evidence" value="ECO:0007669"/>
    <property type="project" value="InterPro"/>
</dbReference>
<dbReference type="Gene3D" id="3.40.50.300">
    <property type="entry name" value="P-loop containing nucleotide triphosphate hydrolases"/>
    <property type="match status" value="1"/>
</dbReference>
<dbReference type="HAMAP" id="MF_04144">
    <property type="entry name" value="TERL_LAMBDA"/>
    <property type="match status" value="1"/>
</dbReference>
<dbReference type="SUPFAM" id="SSF57783">
    <property type="entry name" value="Zinc beta-ribbon"/>
    <property type="match status" value="1"/>
</dbReference>
<dbReference type="InterPro" id="IPR051220">
    <property type="entry name" value="TFA_Chaperone"/>
</dbReference>
<dbReference type="PANTHER" id="PTHR34413:SF2">
    <property type="entry name" value="PROPHAGE TAIL FIBER ASSEMBLY PROTEIN HOMOLOG TFAE-RELATED"/>
    <property type="match status" value="1"/>
</dbReference>
<proteinExistence type="inferred from homology"/>
<dbReference type="OrthoDB" id="5181253at2"/>
<dbReference type="GO" id="GO:0005524">
    <property type="term" value="F:ATP binding"/>
    <property type="evidence" value="ECO:0007669"/>
    <property type="project" value="InterPro"/>
</dbReference>
<dbReference type="STRING" id="1670800.BSQ44_03920"/>
<dbReference type="Pfam" id="PF20454">
    <property type="entry name" value="GpA_nuclease"/>
    <property type="match status" value="1"/>
</dbReference>
<dbReference type="GO" id="GO:0004519">
    <property type="term" value="F:endonuclease activity"/>
    <property type="evidence" value="ECO:0007669"/>
    <property type="project" value="InterPro"/>
</dbReference>
<protein>
    <submittedName>
        <fullName evidence="3">Phage tail protein</fullName>
    </submittedName>
</protein>
<name>A0A1L3SMJ5_9HYPH</name>
<dbReference type="PANTHER" id="PTHR34413">
    <property type="entry name" value="PROPHAGE TAIL FIBER ASSEMBLY PROTEIN HOMOLOG TFAE-RELATED-RELATED"/>
    <property type="match status" value="1"/>
</dbReference>
<dbReference type="InterPro" id="IPR008866">
    <property type="entry name" value="Phage_lambda_GpA-like"/>
</dbReference>
<feature type="domain" description="Phage terminase large subunit GpA ATPase" evidence="1">
    <location>
        <begin position="42"/>
        <end position="291"/>
    </location>
</feature>
<sequence length="658" mass="73168">MLKGPARLAQATRKALTILAPPPTLTISEWADARRRLSSEASAEPGRWRTERAIYQRGIMDAISDPAVESVVVMSSSQTGKTEVLLNTVAFHIDQDPAPVMVVMPTERDAETWSKDRFSPMARDTPCLHGRISDPKSRDGSNKILHKKFPGGHLTIVGANAPSGLASRPIRILLCDEVDRYPFSAGAEGDPVNLAKKRTVTFWNRKIVLVSTPTIRGASRIETAYAESDRRRFFVPCPECGEHQTLVWEQVRWDREADGAHRPETARYQCRHCGALWSDAERWAAVRRGEWRAEAPFDGIAGFHLNEVYSSWVRLEAMVRTFLSAKDHGDEAMKTFVNTSLGETWVETGEAPDWQRLYDRRESWPAGTVPMGGLFLTAGADVQKDRIEVDVWAWGRGLESWLVDHIVIEGGPEHAAAWSAVDGLLGRNWPHASGVAMGLSRLAIDTGFEAPSVYGWARRAGFAQVAPVKGVEGFNRASPVSGPTYVDATAGGKRLRRGARLWSVAVSTFKAETYRYLRLGRPTDEERAGGARFPAGTIHLPAWADSEWCKQFVAEQLVTVKTRRGFQRLEWQKLRERNEALDCRVYARAAAWIAGADRWGEEKWRDLERQVGSFDPSNTAAPETTACDPGTPEIASAGLVRRAPARRGRRVFTPSYLS</sequence>
<gene>
    <name evidence="3" type="ORF">BSQ44_03920</name>
</gene>
<dbReference type="InterPro" id="IPR046454">
    <property type="entry name" value="GpA_endonuclease"/>
</dbReference>
<dbReference type="KEGG" id="meso:BSQ44_03920"/>
<dbReference type="RefSeq" id="WP_072602040.1">
    <property type="nucleotide sequence ID" value="NZ_CP018171.1"/>
</dbReference>
<organism evidence="3 4">
    <name type="scientific">Aquibium oceanicum</name>
    <dbReference type="NCBI Taxonomy" id="1670800"/>
    <lineage>
        <taxon>Bacteria</taxon>
        <taxon>Pseudomonadati</taxon>
        <taxon>Pseudomonadota</taxon>
        <taxon>Alphaproteobacteria</taxon>
        <taxon>Hyphomicrobiales</taxon>
        <taxon>Phyllobacteriaceae</taxon>
        <taxon>Aquibium</taxon>
    </lineage>
</organism>
<accession>A0A1L3SMJ5</accession>
<evidence type="ECO:0000313" key="4">
    <source>
        <dbReference type="Proteomes" id="UP000182840"/>
    </source>
</evidence>
<dbReference type="EMBL" id="CP018171">
    <property type="protein sequence ID" value="APH70629.1"/>
    <property type="molecule type" value="Genomic_DNA"/>
</dbReference>
<keyword evidence="4" id="KW-1185">Reference proteome</keyword>
<evidence type="ECO:0000259" key="1">
    <source>
        <dbReference type="Pfam" id="PF05876"/>
    </source>
</evidence>